<accession>A0A644W9Z9</accession>
<sequence length="232" mass="26476">MVIIMDAEVTNMNEELQQTIAKEAEIIRECQAIADKHKVSKAYRLCVKVDHENSTETATAYFRKPNRVEHSAALLIERRDPLRAKEILLRAMFLEGDMRVLDNDYAFMCASLSVPEFIHLQDTLCVDDESLKECELIAKKNNLPIVYKLSCKLDHEENDKVATAFFRKPTRTEFGESLPFNSADPHRADSIILEHSFLEGDKAILENDYAFMCAAKNVDDIVGLMYGDLKKN</sequence>
<dbReference type="AlphaFoldDB" id="A0A644W9Z9"/>
<comment type="caution">
    <text evidence="1">The sequence shown here is derived from an EMBL/GenBank/DDBJ whole genome shotgun (WGS) entry which is preliminary data.</text>
</comment>
<reference evidence="1" key="1">
    <citation type="submission" date="2019-08" db="EMBL/GenBank/DDBJ databases">
        <authorList>
            <person name="Kucharzyk K."/>
            <person name="Murdoch R.W."/>
            <person name="Higgins S."/>
            <person name="Loffler F."/>
        </authorList>
    </citation>
    <scope>NUCLEOTIDE SEQUENCE</scope>
</reference>
<proteinExistence type="predicted"/>
<gene>
    <name evidence="1" type="ORF">SDC9_46847</name>
</gene>
<dbReference type="EMBL" id="VSSQ01000741">
    <property type="protein sequence ID" value="MPM00620.1"/>
    <property type="molecule type" value="Genomic_DNA"/>
</dbReference>
<protein>
    <submittedName>
        <fullName evidence="1">Uncharacterized protein</fullName>
    </submittedName>
</protein>
<evidence type="ECO:0000313" key="1">
    <source>
        <dbReference type="EMBL" id="MPM00620.1"/>
    </source>
</evidence>
<organism evidence="1">
    <name type="scientific">bioreactor metagenome</name>
    <dbReference type="NCBI Taxonomy" id="1076179"/>
    <lineage>
        <taxon>unclassified sequences</taxon>
        <taxon>metagenomes</taxon>
        <taxon>ecological metagenomes</taxon>
    </lineage>
</organism>
<name>A0A644W9Z9_9ZZZZ</name>